<name>A0A8J6J304_9FIRM</name>
<feature type="chain" id="PRO_5035310967" evidence="1">
    <location>
        <begin position="24"/>
        <end position="469"/>
    </location>
</feature>
<gene>
    <name evidence="3" type="ORF">H8S11_10995</name>
</gene>
<organism evidence="3 4">
    <name type="scientific">Flintibacter hominis</name>
    <dbReference type="NCBI Taxonomy" id="2763048"/>
    <lineage>
        <taxon>Bacteria</taxon>
        <taxon>Bacillati</taxon>
        <taxon>Bacillota</taxon>
        <taxon>Clostridia</taxon>
        <taxon>Eubacteriales</taxon>
        <taxon>Flintibacter</taxon>
    </lineage>
</organism>
<accession>A0A8J6J304</accession>
<comment type="caution">
    <text evidence="3">The sequence shown here is derived from an EMBL/GenBank/DDBJ whole genome shotgun (WGS) entry which is preliminary data.</text>
</comment>
<dbReference type="AlphaFoldDB" id="A0A8J6J304"/>
<evidence type="ECO:0000259" key="2">
    <source>
        <dbReference type="Pfam" id="PF14238"/>
    </source>
</evidence>
<dbReference type="RefSeq" id="WP_186853169.1">
    <property type="nucleotide sequence ID" value="NZ_JACOPO010000007.1"/>
</dbReference>
<feature type="domain" description="DUF4340" evidence="2">
    <location>
        <begin position="69"/>
        <end position="258"/>
    </location>
</feature>
<dbReference type="InterPro" id="IPR025641">
    <property type="entry name" value="DUF4340"/>
</dbReference>
<evidence type="ECO:0000256" key="1">
    <source>
        <dbReference type="SAM" id="SignalP"/>
    </source>
</evidence>
<dbReference type="Pfam" id="PF14238">
    <property type="entry name" value="DUF4340"/>
    <property type="match status" value="1"/>
</dbReference>
<reference evidence="3" key="1">
    <citation type="submission" date="2020-08" db="EMBL/GenBank/DDBJ databases">
        <title>Genome public.</title>
        <authorList>
            <person name="Liu C."/>
            <person name="Sun Q."/>
        </authorList>
    </citation>
    <scope>NUCLEOTIDE SEQUENCE</scope>
    <source>
        <strain evidence="3">NSJ-23</strain>
    </source>
</reference>
<proteinExistence type="predicted"/>
<evidence type="ECO:0000313" key="4">
    <source>
        <dbReference type="Proteomes" id="UP000628736"/>
    </source>
</evidence>
<keyword evidence="1" id="KW-0732">Signal</keyword>
<evidence type="ECO:0000313" key="3">
    <source>
        <dbReference type="EMBL" id="MBC5723334.1"/>
    </source>
</evidence>
<protein>
    <submittedName>
        <fullName evidence="3">DUF4340 domain-containing protein</fullName>
    </submittedName>
</protein>
<feature type="signal peptide" evidence="1">
    <location>
        <begin position="1"/>
        <end position="23"/>
    </location>
</feature>
<keyword evidence="4" id="KW-1185">Reference proteome</keyword>
<dbReference type="EMBL" id="JACOPO010000007">
    <property type="protein sequence ID" value="MBC5723334.1"/>
    <property type="molecule type" value="Genomic_DNA"/>
</dbReference>
<dbReference type="Proteomes" id="UP000628736">
    <property type="component" value="Unassembled WGS sequence"/>
</dbReference>
<sequence length="469" mass="52462">MYRSKRIVILLAVLAVCCVAAFAALQVQERQERIETSGEVVLEIDSDAVQTLSWTYEGETLSFHRDGDWLYDGDETFPVDGEKVGELLETFQSFAAAFVIEEVEDPSQYGLDDPVCTITLGTGENNYEILLGDFSAMDSQRYVSIGDGKVYLAASDPLDQFDAGLRDMIDHDDIPELDQVTRLRFDGVENYTVTYEEDNSASWCEEDIYFTQRDGKTLPLDTGRVEDYLHNISYLAPNNYVTYHATEEELASYGLDEPELTVTVDYTAEDRAEEKASGTLILHISRDPEERLAAQEAADTGETEEEETITAYLRVGDSQIVYQITSEDYQELMAASYDDLRHQEVLSADFGDIRQIEVTLEGASHTLTAQGEGEDRTWLYQGEEVDISAFQEALESLSADSFTDERPSQRQEIALTVYLDNDAFPQVAVELYRWDGEHCLAVVDGEPVSLVARSGAVDLIEAVQAIVLN</sequence>